<dbReference type="AlphaFoldDB" id="A0AA35UFN0"/>
<evidence type="ECO:0000313" key="1">
    <source>
        <dbReference type="EMBL" id="CAI8883161.1"/>
    </source>
</evidence>
<evidence type="ECO:0000313" key="2">
    <source>
        <dbReference type="Proteomes" id="UP001158598"/>
    </source>
</evidence>
<gene>
    <name evidence="1" type="ORF">MCNOR_3106</name>
</gene>
<reference evidence="1" key="1">
    <citation type="submission" date="2023-03" db="EMBL/GenBank/DDBJ databases">
        <authorList>
            <person name="Pearce D."/>
        </authorList>
    </citation>
    <scope>NUCLEOTIDE SEQUENCE</scope>
    <source>
        <strain evidence="1">Mc</strain>
    </source>
</reference>
<accession>A0AA35UFN0</accession>
<name>A0AA35UFN0_METCP</name>
<dbReference type="Proteomes" id="UP001158598">
    <property type="component" value="Chromosome"/>
</dbReference>
<sequence>MDLYLLAEISGSRRPLQRSNPVSPRQSRGLASMSYTRESHLIALDEILAILEI</sequence>
<protein>
    <submittedName>
        <fullName evidence="1">Uncharacterized protein</fullName>
    </submittedName>
</protein>
<proteinExistence type="predicted"/>
<organism evidence="1 2">
    <name type="scientific">Methylococcus capsulatus</name>
    <dbReference type="NCBI Taxonomy" id="414"/>
    <lineage>
        <taxon>Bacteria</taxon>
        <taxon>Pseudomonadati</taxon>
        <taxon>Pseudomonadota</taxon>
        <taxon>Gammaproteobacteria</taxon>
        <taxon>Methylococcales</taxon>
        <taxon>Methylococcaceae</taxon>
        <taxon>Methylococcus</taxon>
    </lineage>
</organism>
<dbReference type="EMBL" id="OX458332">
    <property type="protein sequence ID" value="CAI8883161.1"/>
    <property type="molecule type" value="Genomic_DNA"/>
</dbReference>